<feature type="domain" description="Ig-like" evidence="8">
    <location>
        <begin position="152"/>
        <end position="239"/>
    </location>
</feature>
<dbReference type="InterPro" id="IPR007110">
    <property type="entry name" value="Ig-like_dom"/>
</dbReference>
<evidence type="ECO:0000256" key="5">
    <source>
        <dbReference type="ARBA" id="ARBA00023157"/>
    </source>
</evidence>
<dbReference type="InterPro" id="IPR022041">
    <property type="entry name" value="Methyltransf_FA"/>
</dbReference>
<evidence type="ECO:0000256" key="6">
    <source>
        <dbReference type="ARBA" id="ARBA00023180"/>
    </source>
</evidence>
<evidence type="ECO:0000259" key="8">
    <source>
        <dbReference type="PROSITE" id="PS50835"/>
    </source>
</evidence>
<dbReference type="PANTHER" id="PTHR10075:SF100">
    <property type="entry name" value="FASCICLIN-2"/>
    <property type="match status" value="1"/>
</dbReference>
<dbReference type="Pfam" id="PF13927">
    <property type="entry name" value="Ig_3"/>
    <property type="match status" value="1"/>
</dbReference>
<reference evidence="9" key="1">
    <citation type="submission" date="2019-08" db="EMBL/GenBank/DDBJ databases">
        <title>The improved chromosome-level genome for the pearl oyster Pinctada fucata martensii using PacBio sequencing and Hi-C.</title>
        <authorList>
            <person name="Zheng Z."/>
        </authorList>
    </citation>
    <scope>NUCLEOTIDE SEQUENCE</scope>
    <source>
        <strain evidence="9">ZZ-2019</strain>
        <tissue evidence="9">Adductor muscle</tissue>
    </source>
</reference>
<dbReference type="EMBL" id="VSWD01000011">
    <property type="protein sequence ID" value="KAK3087293.1"/>
    <property type="molecule type" value="Genomic_DNA"/>
</dbReference>
<keyword evidence="4" id="KW-0472">Membrane</keyword>
<dbReference type="Gene3D" id="2.60.40.10">
    <property type="entry name" value="Immunoglobulins"/>
    <property type="match status" value="1"/>
</dbReference>
<keyword evidence="6" id="KW-0325">Glycoprotein</keyword>
<dbReference type="Proteomes" id="UP001186944">
    <property type="component" value="Unassembled WGS sequence"/>
</dbReference>
<sequence>MVETPPEFNYKNLEPHGITGEGRTELMFTVEACKDARVALYPYDPVIDGDTMYEVVFGGSHNTRHTIRTRRADNNYLVNMTTIANLLSCTEYRSFWISWKNFYIIGGTGLTVGIDKVVEYNDTRPSPYIVRYIGISTWRNHAGKWIFSDEVPRFLSVSPSSVYATKGDSVVLHCKSIGIPLPVITWQKDGVNISGDQIKYNTSIIGYLTIHNFQSTDSGLYRCIATNSEGDNSHDVRVDCRGKFVLILP</sequence>
<name>A0AA88XTD9_PINIB</name>
<keyword evidence="7" id="KW-0393">Immunoglobulin domain</keyword>
<dbReference type="PANTHER" id="PTHR10075">
    <property type="entry name" value="BASIGIN RELATED"/>
    <property type="match status" value="1"/>
</dbReference>
<proteinExistence type="predicted"/>
<dbReference type="GO" id="GO:0005886">
    <property type="term" value="C:plasma membrane"/>
    <property type="evidence" value="ECO:0007669"/>
    <property type="project" value="UniProtKB-SubCell"/>
</dbReference>
<dbReference type="InterPro" id="IPR003598">
    <property type="entry name" value="Ig_sub2"/>
</dbReference>
<comment type="subcellular location">
    <subcellularLocation>
        <location evidence="1">Cell membrane</location>
    </subcellularLocation>
</comment>
<dbReference type="GO" id="GO:0098632">
    <property type="term" value="F:cell-cell adhesion mediator activity"/>
    <property type="evidence" value="ECO:0007669"/>
    <property type="project" value="TreeGrafter"/>
</dbReference>
<evidence type="ECO:0000256" key="4">
    <source>
        <dbReference type="ARBA" id="ARBA00023136"/>
    </source>
</evidence>
<evidence type="ECO:0000256" key="2">
    <source>
        <dbReference type="ARBA" id="ARBA00022475"/>
    </source>
</evidence>
<evidence type="ECO:0000256" key="3">
    <source>
        <dbReference type="ARBA" id="ARBA00022737"/>
    </source>
</evidence>
<keyword evidence="2" id="KW-1003">Cell membrane</keyword>
<dbReference type="PROSITE" id="PS50835">
    <property type="entry name" value="IG_LIKE"/>
    <property type="match status" value="1"/>
</dbReference>
<keyword evidence="3" id="KW-0677">Repeat</keyword>
<dbReference type="GO" id="GO:0007411">
    <property type="term" value="P:axon guidance"/>
    <property type="evidence" value="ECO:0007669"/>
    <property type="project" value="TreeGrafter"/>
</dbReference>
<dbReference type="GO" id="GO:0030424">
    <property type="term" value="C:axon"/>
    <property type="evidence" value="ECO:0007669"/>
    <property type="project" value="TreeGrafter"/>
</dbReference>
<keyword evidence="10" id="KW-1185">Reference proteome</keyword>
<evidence type="ECO:0000256" key="7">
    <source>
        <dbReference type="ARBA" id="ARBA00023319"/>
    </source>
</evidence>
<comment type="caution">
    <text evidence="9">The sequence shown here is derived from an EMBL/GenBank/DDBJ whole genome shotgun (WGS) entry which is preliminary data.</text>
</comment>
<dbReference type="InterPro" id="IPR013783">
    <property type="entry name" value="Ig-like_fold"/>
</dbReference>
<evidence type="ECO:0000256" key="1">
    <source>
        <dbReference type="ARBA" id="ARBA00004236"/>
    </source>
</evidence>
<dbReference type="Pfam" id="PF12248">
    <property type="entry name" value="Methyltransf_FA"/>
    <property type="match status" value="1"/>
</dbReference>
<dbReference type="SUPFAM" id="SSF48726">
    <property type="entry name" value="Immunoglobulin"/>
    <property type="match status" value="1"/>
</dbReference>
<dbReference type="InterPro" id="IPR036179">
    <property type="entry name" value="Ig-like_dom_sf"/>
</dbReference>
<accession>A0AA88XTD9</accession>
<protein>
    <recommendedName>
        <fullName evidence="8">Ig-like domain-containing protein</fullName>
    </recommendedName>
</protein>
<dbReference type="SMART" id="SM00409">
    <property type="entry name" value="IG"/>
    <property type="match status" value="1"/>
</dbReference>
<dbReference type="GO" id="GO:0070593">
    <property type="term" value="P:dendrite self-avoidance"/>
    <property type="evidence" value="ECO:0007669"/>
    <property type="project" value="TreeGrafter"/>
</dbReference>
<dbReference type="InterPro" id="IPR003599">
    <property type="entry name" value="Ig_sub"/>
</dbReference>
<evidence type="ECO:0000313" key="9">
    <source>
        <dbReference type="EMBL" id="KAK3087293.1"/>
    </source>
</evidence>
<dbReference type="GO" id="GO:0007156">
    <property type="term" value="P:homophilic cell adhesion via plasma membrane adhesion molecules"/>
    <property type="evidence" value="ECO:0007669"/>
    <property type="project" value="TreeGrafter"/>
</dbReference>
<dbReference type="FunFam" id="2.60.40.10:FF:000005">
    <property type="entry name" value="Neuronal cell adhesion molecule"/>
    <property type="match status" value="1"/>
</dbReference>
<keyword evidence="5" id="KW-1015">Disulfide bond</keyword>
<gene>
    <name evidence="9" type="ORF">FSP39_004310</name>
</gene>
<organism evidence="9 10">
    <name type="scientific">Pinctada imbricata</name>
    <name type="common">Atlantic pearl-oyster</name>
    <name type="synonym">Pinctada martensii</name>
    <dbReference type="NCBI Taxonomy" id="66713"/>
    <lineage>
        <taxon>Eukaryota</taxon>
        <taxon>Metazoa</taxon>
        <taxon>Spiralia</taxon>
        <taxon>Lophotrochozoa</taxon>
        <taxon>Mollusca</taxon>
        <taxon>Bivalvia</taxon>
        <taxon>Autobranchia</taxon>
        <taxon>Pteriomorphia</taxon>
        <taxon>Pterioida</taxon>
        <taxon>Pterioidea</taxon>
        <taxon>Pteriidae</taxon>
        <taxon>Pinctada</taxon>
    </lineage>
</organism>
<dbReference type="AlphaFoldDB" id="A0AA88XTD9"/>
<evidence type="ECO:0000313" key="10">
    <source>
        <dbReference type="Proteomes" id="UP001186944"/>
    </source>
</evidence>
<dbReference type="SMART" id="SM00408">
    <property type="entry name" value="IGc2"/>
    <property type="match status" value="1"/>
</dbReference>